<sequence length="519" mass="56236">MSQIQNLASMDWLQKVKSDTLPTSSPKSPAPLHLNRLTDAPIVHPSPITPGTITPGSMSMIPVNTQKQLVPATPVTPTTPGSVSSPNRSKKVNPIESGLHLETHMTGKPPYSYATLITYAIQTSPRKRLTLNDIYNWILENYPYFRTAGSGWKNSIRHNLSLNKAFIRVPRPANEPGKGSYWMIDMSALNEPGRTRNRRRSSNSNAGLRPQPYVFDGPRSAPALSSSNVFQYPVNMNGSHDNNMLMPNRRRPSAGNGPQLGRLGIHIPNHRATGGYNNNDQNGLLTAPPTMGGYPLLSGSSPMTSAQPMSAYPRTPFPDSSGASYAGFPSSAPPNMLARSMSTTTASGQNRGMIPPSPLTRSLSDGIRIMHHGASSPMQQSGDYGFSGVQPTYPSGTTQSFNNPASSPARRAFQKHNNTTPPKNSANHMTISPDHTPYSPHTPHRPSNTMSPSRNYGFEHGRPFAQSDLSSTHPGVYQDTLDKLLNSLDHAQQDTGELLGLSPLGGRSDADGYEWGETL</sequence>
<evidence type="ECO:0000256" key="1">
    <source>
        <dbReference type="ARBA" id="ARBA00023015"/>
    </source>
</evidence>
<dbReference type="GO" id="GO:0000978">
    <property type="term" value="F:RNA polymerase II cis-regulatory region sequence-specific DNA binding"/>
    <property type="evidence" value="ECO:0007669"/>
    <property type="project" value="TreeGrafter"/>
</dbReference>
<dbReference type="PANTHER" id="PTHR46078:SF2">
    <property type="entry name" value="FORK-HEAD DOMAIN-CONTAINING PROTEIN"/>
    <property type="match status" value="1"/>
</dbReference>
<keyword evidence="4 5" id="KW-0539">Nucleus</keyword>
<accession>A0A0L0HMU5</accession>
<evidence type="ECO:0000256" key="3">
    <source>
        <dbReference type="ARBA" id="ARBA00023163"/>
    </source>
</evidence>
<dbReference type="InterPro" id="IPR018122">
    <property type="entry name" value="TF_fork_head_CS_1"/>
</dbReference>
<dbReference type="InterPro" id="IPR001766">
    <property type="entry name" value="Fork_head_dom"/>
</dbReference>
<dbReference type="CDD" id="cd20024">
    <property type="entry name" value="FH_FOXJ2-like"/>
    <property type="match status" value="1"/>
</dbReference>
<dbReference type="GO" id="GO:0000981">
    <property type="term" value="F:DNA-binding transcription factor activity, RNA polymerase II-specific"/>
    <property type="evidence" value="ECO:0007669"/>
    <property type="project" value="TreeGrafter"/>
</dbReference>
<name>A0A0L0HMU5_SPIPD</name>
<feature type="compositionally biased region" description="Polar residues" evidence="6">
    <location>
        <begin position="445"/>
        <end position="454"/>
    </location>
</feature>
<dbReference type="InterPro" id="IPR030456">
    <property type="entry name" value="TF_fork_head_CS_2"/>
</dbReference>
<dbReference type="EMBL" id="KQ257453">
    <property type="protein sequence ID" value="KND02417.1"/>
    <property type="molecule type" value="Genomic_DNA"/>
</dbReference>
<feature type="compositionally biased region" description="Polar residues" evidence="6">
    <location>
        <begin position="389"/>
        <end position="406"/>
    </location>
</feature>
<dbReference type="InterPro" id="IPR036390">
    <property type="entry name" value="WH_DNA-bd_sf"/>
</dbReference>
<keyword evidence="2 5" id="KW-0238">DNA-binding</keyword>
<evidence type="ECO:0000259" key="7">
    <source>
        <dbReference type="PROSITE" id="PS50039"/>
    </source>
</evidence>
<evidence type="ECO:0000256" key="2">
    <source>
        <dbReference type="ARBA" id="ARBA00023125"/>
    </source>
</evidence>
<dbReference type="Pfam" id="PF00250">
    <property type="entry name" value="Forkhead"/>
    <property type="match status" value="1"/>
</dbReference>
<comment type="subcellular location">
    <subcellularLocation>
        <location evidence="5">Nucleus</location>
    </subcellularLocation>
</comment>
<dbReference type="VEuPathDB" id="FungiDB:SPPG_02883"/>
<feature type="region of interest" description="Disordered" evidence="6">
    <location>
        <begin position="240"/>
        <end position="475"/>
    </location>
</feature>
<keyword evidence="3" id="KW-0804">Transcription</keyword>
<feature type="compositionally biased region" description="Polar residues" evidence="6">
    <location>
        <begin position="275"/>
        <end position="284"/>
    </location>
</feature>
<gene>
    <name evidence="8" type="ORF">SPPG_02883</name>
</gene>
<evidence type="ECO:0000313" key="8">
    <source>
        <dbReference type="EMBL" id="KND02417.1"/>
    </source>
</evidence>
<feature type="region of interest" description="Disordered" evidence="6">
    <location>
        <begin position="497"/>
        <end position="519"/>
    </location>
</feature>
<dbReference type="Proteomes" id="UP000053201">
    <property type="component" value="Unassembled WGS sequence"/>
</dbReference>
<proteinExistence type="predicted"/>
<feature type="compositionally biased region" description="Low complexity" evidence="6">
    <location>
        <begin position="72"/>
        <end position="86"/>
    </location>
</feature>
<reference evidence="8 9" key="1">
    <citation type="submission" date="2009-08" db="EMBL/GenBank/DDBJ databases">
        <title>The Genome Sequence of Spizellomyces punctatus strain DAOM BR117.</title>
        <authorList>
            <consortium name="The Broad Institute Genome Sequencing Platform"/>
            <person name="Russ C."/>
            <person name="Cuomo C."/>
            <person name="Shea T."/>
            <person name="Young S.K."/>
            <person name="Zeng Q."/>
            <person name="Koehrsen M."/>
            <person name="Haas B."/>
            <person name="Borodovsky M."/>
            <person name="Guigo R."/>
            <person name="Alvarado L."/>
            <person name="Berlin A."/>
            <person name="Bochicchio J."/>
            <person name="Borenstein D."/>
            <person name="Chapman S."/>
            <person name="Chen Z."/>
            <person name="Engels R."/>
            <person name="Freedman E."/>
            <person name="Gellesch M."/>
            <person name="Goldberg J."/>
            <person name="Griggs A."/>
            <person name="Gujja S."/>
            <person name="Heiman D."/>
            <person name="Hepburn T."/>
            <person name="Howarth C."/>
            <person name="Jen D."/>
            <person name="Larson L."/>
            <person name="Lewis B."/>
            <person name="Mehta T."/>
            <person name="Park D."/>
            <person name="Pearson M."/>
            <person name="Roberts A."/>
            <person name="Saif S."/>
            <person name="Shenoy N."/>
            <person name="Sisk P."/>
            <person name="Stolte C."/>
            <person name="Sykes S."/>
            <person name="Thomson T."/>
            <person name="Walk T."/>
            <person name="White J."/>
            <person name="Yandava C."/>
            <person name="Burger G."/>
            <person name="Gray M.W."/>
            <person name="Holland P.W.H."/>
            <person name="King N."/>
            <person name="Lang F.B.F."/>
            <person name="Roger A.J."/>
            <person name="Ruiz-Trillo I."/>
            <person name="Lander E."/>
            <person name="Nusbaum C."/>
        </authorList>
    </citation>
    <scope>NUCLEOTIDE SEQUENCE [LARGE SCALE GENOMIC DNA]</scope>
    <source>
        <strain evidence="8 9">DAOM BR117</strain>
    </source>
</reference>
<dbReference type="SUPFAM" id="SSF46785">
    <property type="entry name" value="Winged helix' DNA-binding domain"/>
    <property type="match status" value="1"/>
</dbReference>
<dbReference type="PROSITE" id="PS00658">
    <property type="entry name" value="FORK_HEAD_2"/>
    <property type="match status" value="1"/>
</dbReference>
<dbReference type="FunFam" id="1.10.10.10:FF:000135">
    <property type="entry name" value="forkhead box protein G1"/>
    <property type="match status" value="1"/>
</dbReference>
<feature type="compositionally biased region" description="Polar residues" evidence="6">
    <location>
        <begin position="298"/>
        <end position="308"/>
    </location>
</feature>
<feature type="region of interest" description="Disordered" evidence="6">
    <location>
        <begin position="72"/>
        <end position="93"/>
    </location>
</feature>
<organism evidence="8 9">
    <name type="scientific">Spizellomyces punctatus (strain DAOM BR117)</name>
    <dbReference type="NCBI Taxonomy" id="645134"/>
    <lineage>
        <taxon>Eukaryota</taxon>
        <taxon>Fungi</taxon>
        <taxon>Fungi incertae sedis</taxon>
        <taxon>Chytridiomycota</taxon>
        <taxon>Chytridiomycota incertae sedis</taxon>
        <taxon>Chytridiomycetes</taxon>
        <taxon>Spizellomycetales</taxon>
        <taxon>Spizellomycetaceae</taxon>
        <taxon>Spizellomyces</taxon>
    </lineage>
</organism>
<dbReference type="AlphaFoldDB" id="A0A0L0HMU5"/>
<dbReference type="PRINTS" id="PR00053">
    <property type="entry name" value="FORKHEAD"/>
</dbReference>
<dbReference type="InterPro" id="IPR045912">
    <property type="entry name" value="FOXJ2/3-like"/>
</dbReference>
<keyword evidence="9" id="KW-1185">Reference proteome</keyword>
<dbReference type="InParanoid" id="A0A0L0HMU5"/>
<evidence type="ECO:0000256" key="6">
    <source>
        <dbReference type="SAM" id="MobiDB-lite"/>
    </source>
</evidence>
<feature type="compositionally biased region" description="Polar residues" evidence="6">
    <location>
        <begin position="340"/>
        <end position="350"/>
    </location>
</feature>
<feature type="DNA-binding region" description="Fork-head" evidence="5">
    <location>
        <begin position="108"/>
        <end position="200"/>
    </location>
</feature>
<dbReference type="GO" id="GO:0005634">
    <property type="term" value="C:nucleus"/>
    <property type="evidence" value="ECO:0007669"/>
    <property type="project" value="UniProtKB-SubCell"/>
</dbReference>
<dbReference type="eggNOG" id="KOG2294">
    <property type="taxonomic scope" value="Eukaryota"/>
</dbReference>
<dbReference type="Gene3D" id="1.10.10.10">
    <property type="entry name" value="Winged helix-like DNA-binding domain superfamily/Winged helix DNA-binding domain"/>
    <property type="match status" value="1"/>
</dbReference>
<feature type="domain" description="Fork-head" evidence="7">
    <location>
        <begin position="108"/>
        <end position="200"/>
    </location>
</feature>
<dbReference type="RefSeq" id="XP_016610456.1">
    <property type="nucleotide sequence ID" value="XM_016751171.1"/>
</dbReference>
<dbReference type="OrthoDB" id="5954824at2759"/>
<evidence type="ECO:0000313" key="9">
    <source>
        <dbReference type="Proteomes" id="UP000053201"/>
    </source>
</evidence>
<keyword evidence="1" id="KW-0805">Transcription regulation</keyword>
<dbReference type="InterPro" id="IPR036388">
    <property type="entry name" value="WH-like_DNA-bd_sf"/>
</dbReference>
<dbReference type="SMART" id="SM00339">
    <property type="entry name" value="FH"/>
    <property type="match status" value="1"/>
</dbReference>
<protein>
    <recommendedName>
        <fullName evidence="7">Fork-head domain-containing protein</fullName>
    </recommendedName>
</protein>
<feature type="compositionally biased region" description="Polar residues" evidence="6">
    <location>
        <begin position="415"/>
        <end position="430"/>
    </location>
</feature>
<dbReference type="STRING" id="645134.A0A0L0HMU5"/>
<evidence type="ECO:0000256" key="4">
    <source>
        <dbReference type="ARBA" id="ARBA00023242"/>
    </source>
</evidence>
<feature type="region of interest" description="Disordered" evidence="6">
    <location>
        <begin position="192"/>
        <end position="220"/>
    </location>
</feature>
<dbReference type="GeneID" id="27686441"/>
<evidence type="ECO:0000256" key="5">
    <source>
        <dbReference type="PROSITE-ProRule" id="PRU00089"/>
    </source>
</evidence>
<dbReference type="PROSITE" id="PS00657">
    <property type="entry name" value="FORK_HEAD_1"/>
    <property type="match status" value="1"/>
</dbReference>
<dbReference type="PROSITE" id="PS50039">
    <property type="entry name" value="FORK_HEAD_3"/>
    <property type="match status" value="1"/>
</dbReference>
<dbReference type="PANTHER" id="PTHR46078">
    <property type="entry name" value="FORKHEAD BOX PROTEIN J2 FAMILY MEMBER"/>
    <property type="match status" value="1"/>
</dbReference>